<dbReference type="EMBL" id="AOJN01000009">
    <property type="protein sequence ID" value="ELZ58316.1"/>
    <property type="molecule type" value="Genomic_DNA"/>
</dbReference>
<organism evidence="1 2">
    <name type="scientific">Halorubrum distributum JCM 10118</name>
    <dbReference type="NCBI Taxonomy" id="1227468"/>
    <lineage>
        <taxon>Archaea</taxon>
        <taxon>Methanobacteriati</taxon>
        <taxon>Methanobacteriota</taxon>
        <taxon>Stenosarchaea group</taxon>
        <taxon>Halobacteria</taxon>
        <taxon>Halobacteriales</taxon>
        <taxon>Haloferacaceae</taxon>
        <taxon>Halorubrum</taxon>
        <taxon>Halorubrum distributum group</taxon>
    </lineage>
</organism>
<reference evidence="1 2" key="2">
    <citation type="journal article" date="2014" name="PLoS Genet.">
        <title>Phylogenetically driven sequencing of extremely halophilic archaea reveals strategies for static and dynamic osmo-response.</title>
        <authorList>
            <person name="Becker E.A."/>
            <person name="Seitzer P.M."/>
            <person name="Tritt A."/>
            <person name="Larsen D."/>
            <person name="Krusor M."/>
            <person name="Yao A.I."/>
            <person name="Wu D."/>
            <person name="Madern D."/>
            <person name="Eisen J.A."/>
            <person name="Darling A.E."/>
            <person name="Facciotti M.T."/>
        </authorList>
    </citation>
    <scope>NUCLEOTIDE SEQUENCE [LARGE SCALE GENOMIC DNA]</scope>
    <source>
        <strain evidence="1 2">JCM 10118</strain>
    </source>
</reference>
<dbReference type="Proteomes" id="UP000011614">
    <property type="component" value="Unassembled WGS sequence"/>
</dbReference>
<evidence type="ECO:0000313" key="1">
    <source>
        <dbReference type="EMBL" id="ELZ58316.1"/>
    </source>
</evidence>
<proteinExistence type="predicted"/>
<name>M0FE60_9EURY</name>
<accession>M0FE60</accession>
<sequence length="85" mass="9302">MYISRVSASALTAIVATGDLLFDYGPASCAIGLLNGFGSLGKLVSVDRLVAIFDERLNIVLYLLKCLRILFGEPLREILRERGGW</sequence>
<dbReference type="AlphaFoldDB" id="M0FE60"/>
<protein>
    <submittedName>
        <fullName evidence="1">Uncharacterized protein</fullName>
    </submittedName>
</protein>
<evidence type="ECO:0000313" key="2">
    <source>
        <dbReference type="Proteomes" id="UP000011614"/>
    </source>
</evidence>
<comment type="caution">
    <text evidence="1">The sequence shown here is derived from an EMBL/GenBank/DDBJ whole genome shotgun (WGS) entry which is preliminary data.</text>
</comment>
<reference evidence="2" key="1">
    <citation type="submission" date="2012-11" db="EMBL/GenBank/DDBJ databases">
        <authorList>
            <person name="Becker E.A."/>
            <person name="Seitzer P."/>
            <person name="Tritt A."/>
            <person name="Larsen D."/>
            <person name="Yao A."/>
            <person name="Wu D."/>
            <person name="Darling A."/>
            <person name="Eisen J.A."/>
            <person name="Facciotti M.T."/>
        </authorList>
    </citation>
    <scope>NUCLEOTIDE SEQUENCE [LARGE SCALE GENOMIC DNA]</scope>
    <source>
        <strain evidence="2">JCM 10118</strain>
    </source>
</reference>
<gene>
    <name evidence="1" type="ORF">C466_00707</name>
</gene>